<dbReference type="EMBL" id="JANBQB010000046">
    <property type="protein sequence ID" value="KAJ1983646.1"/>
    <property type="molecule type" value="Genomic_DNA"/>
</dbReference>
<feature type="region of interest" description="Disordered" evidence="1">
    <location>
        <begin position="1274"/>
        <end position="1337"/>
    </location>
</feature>
<feature type="compositionally biased region" description="Polar residues" evidence="1">
    <location>
        <begin position="144"/>
        <end position="169"/>
    </location>
</feature>
<feature type="non-terminal residue" evidence="2">
    <location>
        <position position="1460"/>
    </location>
</feature>
<dbReference type="Proteomes" id="UP001151582">
    <property type="component" value="Unassembled WGS sequence"/>
</dbReference>
<feature type="compositionally biased region" description="Basic and acidic residues" evidence="1">
    <location>
        <begin position="52"/>
        <end position="66"/>
    </location>
</feature>
<proteinExistence type="predicted"/>
<feature type="region of interest" description="Disordered" evidence="1">
    <location>
        <begin position="1"/>
        <end position="314"/>
    </location>
</feature>
<protein>
    <submittedName>
        <fullName evidence="2">Uncharacterized protein</fullName>
    </submittedName>
</protein>
<feature type="region of interest" description="Disordered" evidence="1">
    <location>
        <begin position="389"/>
        <end position="411"/>
    </location>
</feature>
<feature type="region of interest" description="Disordered" evidence="1">
    <location>
        <begin position="780"/>
        <end position="800"/>
    </location>
</feature>
<name>A0A9W8EAL1_9FUNG</name>
<feature type="compositionally biased region" description="Low complexity" evidence="1">
    <location>
        <begin position="1083"/>
        <end position="1093"/>
    </location>
</feature>
<feature type="region of interest" description="Disordered" evidence="1">
    <location>
        <begin position="1056"/>
        <end position="1116"/>
    </location>
</feature>
<feature type="compositionally biased region" description="Low complexity" evidence="1">
    <location>
        <begin position="218"/>
        <end position="243"/>
    </location>
</feature>
<evidence type="ECO:0000256" key="1">
    <source>
        <dbReference type="SAM" id="MobiDB-lite"/>
    </source>
</evidence>
<evidence type="ECO:0000313" key="3">
    <source>
        <dbReference type="Proteomes" id="UP001151582"/>
    </source>
</evidence>
<feature type="region of interest" description="Disordered" evidence="1">
    <location>
        <begin position="927"/>
        <end position="954"/>
    </location>
</feature>
<reference evidence="2" key="1">
    <citation type="submission" date="2022-07" db="EMBL/GenBank/DDBJ databases">
        <title>Phylogenomic reconstructions and comparative analyses of Kickxellomycotina fungi.</title>
        <authorList>
            <person name="Reynolds N.K."/>
            <person name="Stajich J.E."/>
            <person name="Barry K."/>
            <person name="Grigoriev I.V."/>
            <person name="Crous P."/>
            <person name="Smith M.E."/>
        </authorList>
    </citation>
    <scope>NUCLEOTIDE SEQUENCE</scope>
    <source>
        <strain evidence="2">RSA 567</strain>
    </source>
</reference>
<comment type="caution">
    <text evidence="2">The sequence shown here is derived from an EMBL/GenBank/DDBJ whole genome shotgun (WGS) entry which is preliminary data.</text>
</comment>
<sequence>MSASHPDPFVQQVEMDEGIDLSADVVEVPLKAPTESADTTPAPEAVQAEVPTKGEESATPEEEHSSTEATPSSDAVASDVGSTESPAPADLAAENQPTDLEPVANVDTISQVAPFEEVQEATPAHEPLATDEVAPLSPAAEAISTPSQDQSEPTGRAQTDSIAITTPVQPNEAVAPATDASSEELPSKLPTAADEPETTPAPNASEAIDNDVSKPDADATTDQAAAESAPVVEEAPVAKSAAPLDIMPTEDPIQPLNTNAAATPPSPVEANEAASMDAPVEVNDAAVEAAPTTDDLELAPADANPPQSQPSDGEIAQLGAAEVAQEPNDSAVSADAPIVAEPMAADSFATASDPVEVMHVVEPGAAVMEAAEDEADAVVADALKTPVDAEIPPEAHVPSESAEEPSEVPVEGEMLGIDDSAKSAVIEPEAEVTVENSAEQVDDAMVADIPSVVEQTEAVVEVESFSAAPETVNEDPSLPDSAITEALETTEHLVEGAIESSISETPVVVPEEQAVGGLPAESDAAEPEAPVEANDLIQSGADGTSAVEATDEPALELPATDITEAVAAPLVESEPMLLVDDVPADIAAAHELCETTAVDAPADQTPDTHNDKAVVAEDQPQPASVEPVSSADAEPIVDQADAETAQTDAMAVTIPEAPETATKVSAEVESTAAEVDSQTVSPAADSSLDVPESTEATVAPMPVEAASEAAEPIGDADVTTEPEPFVSPGEVCTTEVETVMAATVLAPMAVADLAAPAEPETLQDDEASVLGASCEGEPLAATDEATTEPSATAAEPVEDDAPVCVATPKPAEKAEGVVEQAAVADEQLLDSREAAAGPADGITEPEATPEDAVAGADTCDAVSHLENAADTSATLAEAVPAEAPADDAVEVTNDTHALGEPIEVGAEVAQTTAPVAEVTGLAVQEASEEVSTSEPSATKAAIEVQSPPDLNDAPAEVDKSALANAVDDGAPEAMSAGGQDHGVEIITPSDACPLTAIPEPTSSEIETVATQPADVVESEVFGDEPSPVDNAAKDAPPALDGSVDITTESELAPTEGLAKGPETLMQVEPSPSDQAAEPEMVPTETEGASAVVEAEAETVERETPLSVVEKDTPTSVDEATVPDAVVQESALGDAHDSEAANEESAPVAAETVHESVIDADAPAAEVGLEAYVPALDEPTSHETEVIQSLEIDGQASTDAGVVAEEATTQEQAGSQVPCELVELKANADALAGQATDAEPSTIAAIEVPDEASAESAGDVELLAANLTLALDEAETVEEPATTTEASQGEAVPGEGEVDTTEATEPSVKVDTGVSEADKVTDSTKTVETSDDPASVEDHDLEFRSEVPATEKFASVPELAAQVNKPTVIALDEAEVEVTTKAELNTATEEAQLEIKVLPDPIPENLDDSSVAIPLATRDESGESMIKTSPRSLAEDPVEATDAAIPEPSTEDTPVDTEAVP</sequence>
<accession>A0A9W8EAL1</accession>
<evidence type="ECO:0000313" key="2">
    <source>
        <dbReference type="EMBL" id="KAJ1983646.1"/>
    </source>
</evidence>
<keyword evidence="3" id="KW-1185">Reference proteome</keyword>
<gene>
    <name evidence="2" type="ORF">H4R34_001160</name>
</gene>
<dbReference type="OrthoDB" id="10677638at2759"/>
<feature type="region of interest" description="Disordered" evidence="1">
    <location>
        <begin position="1415"/>
        <end position="1460"/>
    </location>
</feature>
<feature type="compositionally biased region" description="Polar residues" evidence="1">
    <location>
        <begin position="67"/>
        <end position="85"/>
    </location>
</feature>
<feature type="region of interest" description="Disordered" evidence="1">
    <location>
        <begin position="672"/>
        <end position="691"/>
    </location>
</feature>
<organism evidence="2 3">
    <name type="scientific">Dimargaris verticillata</name>
    <dbReference type="NCBI Taxonomy" id="2761393"/>
    <lineage>
        <taxon>Eukaryota</taxon>
        <taxon>Fungi</taxon>
        <taxon>Fungi incertae sedis</taxon>
        <taxon>Zoopagomycota</taxon>
        <taxon>Kickxellomycotina</taxon>
        <taxon>Dimargaritomycetes</taxon>
        <taxon>Dimargaritales</taxon>
        <taxon>Dimargaritaceae</taxon>
        <taxon>Dimargaris</taxon>
    </lineage>
</organism>
<feature type="compositionally biased region" description="Low complexity" evidence="1">
    <location>
        <begin position="780"/>
        <end position="795"/>
    </location>
</feature>
<feature type="compositionally biased region" description="Basic and acidic residues" evidence="1">
    <location>
        <begin position="1098"/>
        <end position="1112"/>
    </location>
</feature>